<dbReference type="Proteomes" id="UP000192596">
    <property type="component" value="Unassembled WGS sequence"/>
</dbReference>
<dbReference type="InParanoid" id="A0A1V8T1H7"/>
<protein>
    <submittedName>
        <fullName evidence="2">Uncharacterized protein</fullName>
    </submittedName>
</protein>
<evidence type="ECO:0000256" key="1">
    <source>
        <dbReference type="SAM" id="MobiDB-lite"/>
    </source>
</evidence>
<evidence type="ECO:0000313" key="3">
    <source>
        <dbReference type="Proteomes" id="UP000192596"/>
    </source>
</evidence>
<feature type="region of interest" description="Disordered" evidence="1">
    <location>
        <begin position="1"/>
        <end position="42"/>
    </location>
</feature>
<keyword evidence="3" id="KW-1185">Reference proteome</keyword>
<reference evidence="3" key="1">
    <citation type="submission" date="2017-03" db="EMBL/GenBank/DDBJ databases">
        <title>Genomes of endolithic fungi from Antarctica.</title>
        <authorList>
            <person name="Coleine C."/>
            <person name="Masonjones S."/>
            <person name="Stajich J.E."/>
        </authorList>
    </citation>
    <scope>NUCLEOTIDE SEQUENCE [LARGE SCALE GENOMIC DNA]</scope>
    <source>
        <strain evidence="3">CCFEE 5527</strain>
    </source>
</reference>
<dbReference type="AlphaFoldDB" id="A0A1V8T1H7"/>
<organism evidence="2 3">
    <name type="scientific">Cryoendolithus antarcticus</name>
    <dbReference type="NCBI Taxonomy" id="1507870"/>
    <lineage>
        <taxon>Eukaryota</taxon>
        <taxon>Fungi</taxon>
        <taxon>Dikarya</taxon>
        <taxon>Ascomycota</taxon>
        <taxon>Pezizomycotina</taxon>
        <taxon>Dothideomycetes</taxon>
        <taxon>Dothideomycetidae</taxon>
        <taxon>Cladosporiales</taxon>
        <taxon>Cladosporiaceae</taxon>
        <taxon>Cryoendolithus</taxon>
    </lineage>
</organism>
<comment type="caution">
    <text evidence="2">The sequence shown here is derived from an EMBL/GenBank/DDBJ whole genome shotgun (WGS) entry which is preliminary data.</text>
</comment>
<evidence type="ECO:0000313" key="2">
    <source>
        <dbReference type="EMBL" id="OQO05257.1"/>
    </source>
</evidence>
<gene>
    <name evidence="2" type="ORF">B0A48_09024</name>
</gene>
<proteinExistence type="predicted"/>
<accession>A0A1V8T1H7</accession>
<dbReference type="EMBL" id="NAJO01000019">
    <property type="protein sequence ID" value="OQO05257.1"/>
    <property type="molecule type" value="Genomic_DNA"/>
</dbReference>
<sequence length="220" mass="24493">MAQWTPVSSGGRKGKQSALDLSRGEKTPPNKPEATPPDVAKVEDCRPGHATFIVRAPTEEEKRSYPWLVMKLAGTNVPAPAEIHEHAVIVGGRPPSAPLCQRLRCNQLWRKTLANRCPIDGDVWQSYVPIGKALHPYSVTDLRYRGLEFTTNDKSLKMSYVKAHQVCRVEMSLLRPHRASPSLLNGMRLTDASISDLLSACRQILKYEPGRSFEERAVAL</sequence>
<name>A0A1V8T1H7_9PEZI</name>